<feature type="domain" description="Pili assembly chaperone C-terminal" evidence="11">
    <location>
        <begin position="171"/>
        <end position="233"/>
    </location>
</feature>
<dbReference type="InterPro" id="IPR001829">
    <property type="entry name" value="Pili_assmbl_chaperone_bac"/>
</dbReference>
<sequence>MQSFVPARVCGLLLCACVLPSQASASVVIATTRVIYPAQQSEVTVRLSNEGSSPSLVQAWIDDGRAQAALEDLDVPFSLSPPLFRIDPKKGQSLRIAKLGQALPADRESLYWLNILDVPPKADGNVLQVSLRSRIKLLYRPVGLSGSAAEAYLQLTWKLVSDTQGWALEAHNPTPYFINLSSLDMLQGGGELHGEPSHVPPLASTRFAIPGLQPAPGASVKVSYAAIDDYGALRESVGLARP</sequence>
<dbReference type="SUPFAM" id="SSF49354">
    <property type="entry name" value="PapD-like"/>
    <property type="match status" value="1"/>
</dbReference>
<reference evidence="12 13" key="2">
    <citation type="submission" date="2018-03" db="EMBL/GenBank/DDBJ databases">
        <title>Draft genome of Pseudomonas putida strain KT-27.</title>
        <authorList>
            <person name="Yoshizawa S."/>
            <person name="Khan N.H."/>
            <person name="Nishimura M."/>
            <person name="Chiura H.X."/>
            <person name="Ogura Y."/>
            <person name="Hayashi T."/>
            <person name="Kogure K."/>
        </authorList>
    </citation>
    <scope>NUCLEOTIDE SEQUENCE [LARGE SCALE GENOMIC DNA]</scope>
    <source>
        <strain evidence="12 13">KT-27</strain>
    </source>
</reference>
<feature type="domain" description="Pili assembly chaperone N-terminal" evidence="10">
    <location>
        <begin position="26"/>
        <end position="144"/>
    </location>
</feature>
<accession>A0A2S3WFS8</accession>
<dbReference type="InterPro" id="IPR016147">
    <property type="entry name" value="Pili_assmbl_chaperone_N"/>
</dbReference>
<evidence type="ECO:0000256" key="6">
    <source>
        <dbReference type="ARBA" id="ARBA00023186"/>
    </source>
</evidence>
<evidence type="ECO:0000256" key="5">
    <source>
        <dbReference type="ARBA" id="ARBA00022764"/>
    </source>
</evidence>
<feature type="chain" id="PRO_5015758221" description="Molecular chaperone" evidence="9">
    <location>
        <begin position="26"/>
        <end position="242"/>
    </location>
</feature>
<proteinExistence type="inferred from homology"/>
<evidence type="ECO:0000256" key="9">
    <source>
        <dbReference type="SAM" id="SignalP"/>
    </source>
</evidence>
<gene>
    <name evidence="12" type="ORF">BGP80_18280</name>
</gene>
<comment type="similarity">
    <text evidence="2 8">Belongs to the periplasmic pilus chaperone family.</text>
</comment>
<comment type="caution">
    <text evidence="12">The sequence shown here is derived from an EMBL/GenBank/DDBJ whole genome shotgun (WGS) entry which is preliminary data.</text>
</comment>
<name>A0A2S3WFS8_PSEPU</name>
<dbReference type="InterPro" id="IPR036316">
    <property type="entry name" value="Pili_assmbl_chap_C_dom_sf"/>
</dbReference>
<organism evidence="12 13">
    <name type="scientific">Pseudomonas putida</name>
    <name type="common">Arthrobacter siderocapsulatus</name>
    <dbReference type="NCBI Taxonomy" id="303"/>
    <lineage>
        <taxon>Bacteria</taxon>
        <taxon>Pseudomonadati</taxon>
        <taxon>Pseudomonadota</taxon>
        <taxon>Gammaproteobacteria</taxon>
        <taxon>Pseudomonadales</taxon>
        <taxon>Pseudomonadaceae</taxon>
        <taxon>Pseudomonas</taxon>
    </lineage>
</organism>
<dbReference type="EMBL" id="MIND01000018">
    <property type="protein sequence ID" value="POF89802.1"/>
    <property type="molecule type" value="Genomic_DNA"/>
</dbReference>
<dbReference type="GO" id="GO:0030288">
    <property type="term" value="C:outer membrane-bounded periplasmic space"/>
    <property type="evidence" value="ECO:0007669"/>
    <property type="project" value="InterPro"/>
</dbReference>
<dbReference type="SUPFAM" id="SSF49584">
    <property type="entry name" value="Periplasmic chaperone C-domain"/>
    <property type="match status" value="1"/>
</dbReference>
<reference evidence="12 13" key="1">
    <citation type="submission" date="2016-08" db="EMBL/GenBank/DDBJ databases">
        <authorList>
            <person name="Seilhamer J.J."/>
        </authorList>
    </citation>
    <scope>NUCLEOTIDE SEQUENCE [LARGE SCALE GENOMIC DNA]</scope>
    <source>
        <strain evidence="12 13">KT-27</strain>
    </source>
</reference>
<dbReference type="RefSeq" id="WP_103437815.1">
    <property type="nucleotide sequence ID" value="NZ_MIND01000018.1"/>
</dbReference>
<dbReference type="Pfam" id="PF00345">
    <property type="entry name" value="PapD_N"/>
    <property type="match status" value="1"/>
</dbReference>
<keyword evidence="5" id="KW-0574">Periplasm</keyword>
<dbReference type="PRINTS" id="PR00969">
    <property type="entry name" value="CHAPERONPILI"/>
</dbReference>
<evidence type="ECO:0000256" key="2">
    <source>
        <dbReference type="ARBA" id="ARBA00007399"/>
    </source>
</evidence>
<comment type="subcellular location">
    <subcellularLocation>
        <location evidence="1 8">Periplasm</location>
    </subcellularLocation>
</comment>
<dbReference type="Proteomes" id="UP000237194">
    <property type="component" value="Unassembled WGS sequence"/>
</dbReference>
<dbReference type="PANTHER" id="PTHR30251">
    <property type="entry name" value="PILUS ASSEMBLY CHAPERONE"/>
    <property type="match status" value="1"/>
</dbReference>
<dbReference type="InterPro" id="IPR050643">
    <property type="entry name" value="Periplasmic_pilus_chap"/>
</dbReference>
<protein>
    <recommendedName>
        <fullName evidence="14">Molecular chaperone</fullName>
    </recommendedName>
</protein>
<evidence type="ECO:0000313" key="13">
    <source>
        <dbReference type="Proteomes" id="UP000237194"/>
    </source>
</evidence>
<evidence type="ECO:0000259" key="10">
    <source>
        <dbReference type="Pfam" id="PF00345"/>
    </source>
</evidence>
<evidence type="ECO:0008006" key="14">
    <source>
        <dbReference type="Google" id="ProtNLM"/>
    </source>
</evidence>
<dbReference type="GO" id="GO:0071555">
    <property type="term" value="P:cell wall organization"/>
    <property type="evidence" value="ECO:0007669"/>
    <property type="project" value="InterPro"/>
</dbReference>
<keyword evidence="4 9" id="KW-0732">Signal</keyword>
<dbReference type="PANTHER" id="PTHR30251:SF2">
    <property type="entry name" value="FIMBRIAL CHAPERONE YADV-RELATED"/>
    <property type="match status" value="1"/>
</dbReference>
<evidence type="ECO:0000256" key="1">
    <source>
        <dbReference type="ARBA" id="ARBA00004418"/>
    </source>
</evidence>
<evidence type="ECO:0000256" key="4">
    <source>
        <dbReference type="ARBA" id="ARBA00022729"/>
    </source>
</evidence>
<dbReference type="InterPro" id="IPR016148">
    <property type="entry name" value="Pili_assmbl_chaperone_C"/>
</dbReference>
<dbReference type="AlphaFoldDB" id="A0A2S3WFS8"/>
<evidence type="ECO:0000313" key="12">
    <source>
        <dbReference type="EMBL" id="POF89802.1"/>
    </source>
</evidence>
<dbReference type="Gene3D" id="2.60.40.10">
    <property type="entry name" value="Immunoglobulins"/>
    <property type="match status" value="2"/>
</dbReference>
<keyword evidence="3" id="KW-1029">Fimbrium biogenesis</keyword>
<evidence type="ECO:0000256" key="3">
    <source>
        <dbReference type="ARBA" id="ARBA00022558"/>
    </source>
</evidence>
<evidence type="ECO:0000256" key="8">
    <source>
        <dbReference type="RuleBase" id="RU003918"/>
    </source>
</evidence>
<dbReference type="Pfam" id="PF02753">
    <property type="entry name" value="PapD_C"/>
    <property type="match status" value="1"/>
</dbReference>
<dbReference type="InterPro" id="IPR013783">
    <property type="entry name" value="Ig-like_fold"/>
</dbReference>
<evidence type="ECO:0000259" key="11">
    <source>
        <dbReference type="Pfam" id="PF02753"/>
    </source>
</evidence>
<dbReference type="InterPro" id="IPR008962">
    <property type="entry name" value="PapD-like_sf"/>
</dbReference>
<dbReference type="PROSITE" id="PS00635">
    <property type="entry name" value="PILI_CHAPERONE"/>
    <property type="match status" value="1"/>
</dbReference>
<keyword evidence="6 8" id="KW-0143">Chaperone</keyword>
<evidence type="ECO:0000256" key="7">
    <source>
        <dbReference type="ARBA" id="ARBA00023319"/>
    </source>
</evidence>
<feature type="signal peptide" evidence="9">
    <location>
        <begin position="1"/>
        <end position="25"/>
    </location>
</feature>
<dbReference type="InterPro" id="IPR018046">
    <property type="entry name" value="Pili_assmbl_chaperone_CS"/>
</dbReference>
<keyword evidence="7" id="KW-0393">Immunoglobulin domain</keyword>